<evidence type="ECO:0000313" key="3">
    <source>
        <dbReference type="Proteomes" id="UP000032668"/>
    </source>
</evidence>
<name>A0A0D6PND1_9PROT</name>
<dbReference type="InterPro" id="IPR027417">
    <property type="entry name" value="P-loop_NTPase"/>
</dbReference>
<evidence type="ECO:0000313" key="2">
    <source>
        <dbReference type="EMBL" id="GAN82309.1"/>
    </source>
</evidence>
<accession>A0A0D6PND1</accession>
<dbReference type="RefSeq" id="WP_048880753.1">
    <property type="nucleotide sequence ID" value="NZ_BANC01000312.1"/>
</dbReference>
<gene>
    <name evidence="2" type="ORF">Aam_331_024</name>
</gene>
<dbReference type="Proteomes" id="UP000032668">
    <property type="component" value="Unassembled WGS sequence"/>
</dbReference>
<evidence type="ECO:0000256" key="1">
    <source>
        <dbReference type="SAM" id="MobiDB-lite"/>
    </source>
</evidence>
<dbReference type="EMBL" id="BANC01000312">
    <property type="protein sequence ID" value="GAN82309.1"/>
    <property type="molecule type" value="Genomic_DNA"/>
</dbReference>
<reference evidence="2 3" key="1">
    <citation type="submission" date="2012-11" db="EMBL/GenBank/DDBJ databases">
        <title>Whole genome sequence of Acidocella aminolytica 101 = DSM 11237.</title>
        <authorList>
            <person name="Azuma Y."/>
            <person name="Higashiura N."/>
            <person name="Hirakawa H."/>
            <person name="Matsushita K."/>
        </authorList>
    </citation>
    <scope>NUCLEOTIDE SEQUENCE [LARGE SCALE GENOMIC DNA]</scope>
    <source>
        <strain evidence="3">101 / DSM 11237</strain>
    </source>
</reference>
<dbReference type="AlphaFoldDB" id="A0A0D6PND1"/>
<sequence>MPEDKPQTPTTPTKPSGATPYRPSATKFTGPRANIISLAPPKESEPDIEQGIDLTGRAKIIFAAGRGKTGKTTLLRWLTETSIRNGGAPILADVDPSNATFSAYFADVARPDTDNPAGVATWLQGLIEYCITERHSALIDLGGGDTTLRSLATEMPGLATHIEAAGMAPVMFHLTGPQPEDLLPALTLAARGFTPTAQALVLNEYGIEPGSTRERAFARITTSTAYGNLAADCVKLWMPRLHAAEAVESRQCSFAAARDGTITPPLGLFDAARVRVWLDAMDHRFAGIRSWIP</sequence>
<proteinExistence type="predicted"/>
<protein>
    <recommendedName>
        <fullName evidence="4">CobQ/CobB/MinD/ParA nucleotide binding domain-containing protein</fullName>
    </recommendedName>
</protein>
<organism evidence="2 3">
    <name type="scientific">Acidocella aminolytica 101 = DSM 11237</name>
    <dbReference type="NCBI Taxonomy" id="1120923"/>
    <lineage>
        <taxon>Bacteria</taxon>
        <taxon>Pseudomonadati</taxon>
        <taxon>Pseudomonadota</taxon>
        <taxon>Alphaproteobacteria</taxon>
        <taxon>Acetobacterales</taxon>
        <taxon>Acidocellaceae</taxon>
        <taxon>Acidocella</taxon>
    </lineage>
</organism>
<feature type="region of interest" description="Disordered" evidence="1">
    <location>
        <begin position="1"/>
        <end position="32"/>
    </location>
</feature>
<dbReference type="STRING" id="1120923.SAMN02746095_03057"/>
<comment type="caution">
    <text evidence="2">The sequence shown here is derived from an EMBL/GenBank/DDBJ whole genome shotgun (WGS) entry which is preliminary data.</text>
</comment>
<dbReference type="SUPFAM" id="SSF52540">
    <property type="entry name" value="P-loop containing nucleoside triphosphate hydrolases"/>
    <property type="match status" value="1"/>
</dbReference>
<dbReference type="Gene3D" id="3.40.50.300">
    <property type="entry name" value="P-loop containing nucleotide triphosphate hydrolases"/>
    <property type="match status" value="1"/>
</dbReference>
<keyword evidence="3" id="KW-1185">Reference proteome</keyword>
<dbReference type="OrthoDB" id="7269400at2"/>
<evidence type="ECO:0008006" key="4">
    <source>
        <dbReference type="Google" id="ProtNLM"/>
    </source>
</evidence>